<accession>A0A5B8N003</accession>
<sequence>MNQGKQRSWRAYARHVRGAVDDLRRGKLKGHMLEIGIVFLLFITLMGYFVLQPQTTAKRKISSYFKDIQQEAKYHRQQLLKIQEERNGLDKLESFHSSAYAKLISEFEEALSKDVSLGAAQHVLLQEICRDPLHGLQGQYFASEGQNFDNNGPLNETWPGVVAAAVGQVVKQTKEGRAGMTSCSLFDVGSSSRPDILVEILNTVSSSECETYIYETTSSSVERLEQALEASPHTRRVGLKGFWNYTMDGKSAPFKVTTMDTLMAEQLQKHEYLESDLIVARIGRMVDDSFWKEIHGGADTIERIAGRRINLSPLQGLEKFLLLKRLTMVVWESYTDHKLKEEIDYVSSFGYKVYIVGRKKFVRVDGYYYDQKYSGLSQSNSAFGIEESYLGTCHFSVTLVAFVETHSINSFIQQEQLPCKHFKGVSCKCDNFRTDRVYDMC</sequence>
<reference evidence="2 3" key="1">
    <citation type="submission" date="2018-07" db="EMBL/GenBank/DDBJ databases">
        <title>The complete nuclear genome of the prasinophyte Chloropicon primus (CCMP1205).</title>
        <authorList>
            <person name="Pombert J.-F."/>
            <person name="Otis C."/>
            <person name="Turmel M."/>
            <person name="Lemieux C."/>
        </authorList>
    </citation>
    <scope>NUCLEOTIDE SEQUENCE [LARGE SCALE GENOMIC DNA]</scope>
    <source>
        <strain evidence="2 3">CCMP1205</strain>
    </source>
</reference>
<name>A0A5B8N003_9CHLO</name>
<evidence type="ECO:0000256" key="1">
    <source>
        <dbReference type="SAM" id="Phobius"/>
    </source>
</evidence>
<keyword evidence="1" id="KW-0472">Membrane</keyword>
<feature type="transmembrane region" description="Helical" evidence="1">
    <location>
        <begin position="32"/>
        <end position="51"/>
    </location>
</feature>
<dbReference type="AlphaFoldDB" id="A0A5B8N003"/>
<evidence type="ECO:0000313" key="3">
    <source>
        <dbReference type="Proteomes" id="UP000316726"/>
    </source>
</evidence>
<dbReference type="EMBL" id="CP031053">
    <property type="protein sequence ID" value="QDZ26103.1"/>
    <property type="molecule type" value="Genomic_DNA"/>
</dbReference>
<organism evidence="2 3">
    <name type="scientific">Chloropicon primus</name>
    <dbReference type="NCBI Taxonomy" id="1764295"/>
    <lineage>
        <taxon>Eukaryota</taxon>
        <taxon>Viridiplantae</taxon>
        <taxon>Chlorophyta</taxon>
        <taxon>Chloropicophyceae</taxon>
        <taxon>Chloropicales</taxon>
        <taxon>Chloropicaceae</taxon>
        <taxon>Chloropicon</taxon>
    </lineage>
</organism>
<gene>
    <name evidence="2" type="ORF">A3770_20p86210</name>
</gene>
<proteinExistence type="predicted"/>
<keyword evidence="3" id="KW-1185">Reference proteome</keyword>
<dbReference type="Proteomes" id="UP000316726">
    <property type="component" value="Chromosome 20"/>
</dbReference>
<keyword evidence="1" id="KW-1133">Transmembrane helix</keyword>
<protein>
    <submittedName>
        <fullName evidence="2">Uncharacterized protein</fullName>
    </submittedName>
</protein>
<keyword evidence="1" id="KW-0812">Transmembrane</keyword>
<evidence type="ECO:0000313" key="2">
    <source>
        <dbReference type="EMBL" id="QDZ26103.1"/>
    </source>
</evidence>